<keyword evidence="1" id="KW-0472">Membrane</keyword>
<name>A0A418WS80_9SPHN</name>
<proteinExistence type="predicted"/>
<keyword evidence="1" id="KW-1133">Transmembrane helix</keyword>
<reference evidence="2 3" key="1">
    <citation type="submission" date="2018-09" db="EMBL/GenBank/DDBJ databases">
        <authorList>
            <person name="Zhu H."/>
        </authorList>
    </citation>
    <scope>NUCLEOTIDE SEQUENCE [LARGE SCALE GENOMIC DNA]</scope>
    <source>
        <strain evidence="2 3">K2R01-6</strain>
    </source>
</reference>
<evidence type="ECO:0000313" key="3">
    <source>
        <dbReference type="Proteomes" id="UP000286100"/>
    </source>
</evidence>
<organism evidence="2 3">
    <name type="scientific">Sphingomonas cavernae</name>
    <dbReference type="NCBI Taxonomy" id="2320861"/>
    <lineage>
        <taxon>Bacteria</taxon>
        <taxon>Pseudomonadati</taxon>
        <taxon>Pseudomonadota</taxon>
        <taxon>Alphaproteobacteria</taxon>
        <taxon>Sphingomonadales</taxon>
        <taxon>Sphingomonadaceae</taxon>
        <taxon>Sphingomonas</taxon>
    </lineage>
</organism>
<dbReference type="InterPro" id="IPR011990">
    <property type="entry name" value="TPR-like_helical_dom_sf"/>
</dbReference>
<keyword evidence="3" id="KW-1185">Reference proteome</keyword>
<keyword evidence="1" id="KW-0812">Transmembrane</keyword>
<protein>
    <recommendedName>
        <fullName evidence="4">OmpR/PhoB-type domain-containing protein</fullName>
    </recommendedName>
</protein>
<dbReference type="OrthoDB" id="7209629at2"/>
<feature type="transmembrane region" description="Helical" evidence="1">
    <location>
        <begin position="165"/>
        <end position="185"/>
    </location>
</feature>
<gene>
    <name evidence="2" type="ORF">D3876_07615</name>
</gene>
<evidence type="ECO:0008006" key="4">
    <source>
        <dbReference type="Google" id="ProtNLM"/>
    </source>
</evidence>
<comment type="caution">
    <text evidence="2">The sequence shown here is derived from an EMBL/GenBank/DDBJ whole genome shotgun (WGS) entry which is preliminary data.</text>
</comment>
<evidence type="ECO:0000256" key="1">
    <source>
        <dbReference type="SAM" id="Phobius"/>
    </source>
</evidence>
<dbReference type="RefSeq" id="WP_119760811.1">
    <property type="nucleotide sequence ID" value="NZ_QYUM01000002.1"/>
</dbReference>
<dbReference type="Proteomes" id="UP000286100">
    <property type="component" value="Unassembled WGS sequence"/>
</dbReference>
<dbReference type="EMBL" id="QYUM01000002">
    <property type="protein sequence ID" value="RJF94113.1"/>
    <property type="molecule type" value="Genomic_DNA"/>
</dbReference>
<evidence type="ECO:0000313" key="2">
    <source>
        <dbReference type="EMBL" id="RJF94113.1"/>
    </source>
</evidence>
<sequence length="581" mass="63230">MTRDGKASSEGFAHGRVLAELEAIFQSAEFERSPVMRRLLAFLVRTTLAGGGDELKAYAVAVDGLGRDPDFDSQSDSYPRVQVGRLRKMLDSYYAQAPSSDGVRLHIKHGGYRVHFTQAEGEGVARAQATAANHGEARSAAAAPAVKPKTIITAPWPAQLTRPRLFMGLVALALLAAAIAAAWWLGAGAGKTTRPTPVLEIRRITSVGSPDATALARRAEAMLGVALHRSWIVRVTTPETKGFGATPSQPSYRLTGQVNAGPGYNGRRLFLTLWDLEEGAQLWSETVQLPDDDGTLLNVMGPVISTLIQPFGVIATDQRAKRPTGERSTYACLLDYDRYFRDRDPALQQRVRSCVSDAARREPMNASVLAAASFLEFDFTLGGGTPEAHQRGTELARRAVATDPYNADAQVADARAAFIAGQCRRGKDIGARAIALNRFNPDNLGLLGFLLFQCDDPEAEPLLESARALDNELPPFYTVAQLLALIEQGRNEDAVRIADTIRPPGQGMSGQYELVRVIAEAARGNIDASRRHWQRVVSIRKIKSDAPDSILSQYFYSPRFRAKVLRYLEQQGIVGPAPQPS</sequence>
<accession>A0A418WS80</accession>
<dbReference type="AlphaFoldDB" id="A0A418WS80"/>
<dbReference type="SUPFAM" id="SSF48452">
    <property type="entry name" value="TPR-like"/>
    <property type="match status" value="1"/>
</dbReference>
<dbReference type="Gene3D" id="1.25.40.10">
    <property type="entry name" value="Tetratricopeptide repeat domain"/>
    <property type="match status" value="1"/>
</dbReference>